<dbReference type="PROSITE" id="PS00530">
    <property type="entry name" value="RNASE_T2_1"/>
    <property type="match status" value="1"/>
</dbReference>
<dbReference type="GO" id="GO:0005576">
    <property type="term" value="C:extracellular region"/>
    <property type="evidence" value="ECO:0007669"/>
    <property type="project" value="TreeGrafter"/>
</dbReference>
<dbReference type="PANTHER" id="PTHR11240">
    <property type="entry name" value="RIBONUCLEASE T2"/>
    <property type="match status" value="1"/>
</dbReference>
<dbReference type="GO" id="GO:0003723">
    <property type="term" value="F:RNA binding"/>
    <property type="evidence" value="ECO:0007669"/>
    <property type="project" value="InterPro"/>
</dbReference>
<evidence type="ECO:0000313" key="9">
    <source>
        <dbReference type="Proteomes" id="UP000256970"/>
    </source>
</evidence>
<feature type="compositionally biased region" description="Low complexity" evidence="5">
    <location>
        <begin position="218"/>
        <end position="239"/>
    </location>
</feature>
<feature type="region of interest" description="Disordered" evidence="5">
    <location>
        <begin position="258"/>
        <end position="336"/>
    </location>
</feature>
<dbReference type="Proteomes" id="UP000256970">
    <property type="component" value="Unassembled WGS sequence"/>
</dbReference>
<feature type="active site" evidence="3">
    <location>
        <position position="116"/>
    </location>
</feature>
<feature type="region of interest" description="Disordered" evidence="5">
    <location>
        <begin position="408"/>
        <end position="432"/>
    </location>
</feature>
<name>A0A383V4Z2_TETOB</name>
<dbReference type="InterPro" id="IPR018188">
    <property type="entry name" value="RNase_T2_His_AS_1"/>
</dbReference>
<comment type="similarity">
    <text evidence="1 4">Belongs to the RNase T2 family.</text>
</comment>
<dbReference type="STRING" id="3088.A0A383V4Z2"/>
<feature type="compositionally biased region" description="Basic and acidic residues" evidence="5">
    <location>
        <begin position="258"/>
        <end position="269"/>
    </location>
</feature>
<evidence type="ECO:0000256" key="5">
    <source>
        <dbReference type="SAM" id="MobiDB-lite"/>
    </source>
</evidence>
<evidence type="ECO:0000256" key="6">
    <source>
        <dbReference type="SAM" id="Phobius"/>
    </source>
</evidence>
<dbReference type="SUPFAM" id="SSF55895">
    <property type="entry name" value="Ribonuclease Rh-like"/>
    <property type="match status" value="1"/>
</dbReference>
<dbReference type="PANTHER" id="PTHR11240:SF22">
    <property type="entry name" value="RIBONUCLEASE T2"/>
    <property type="match status" value="1"/>
</dbReference>
<evidence type="ECO:0000256" key="3">
    <source>
        <dbReference type="PIRSR" id="PIRSR633697-1"/>
    </source>
</evidence>
<dbReference type="InterPro" id="IPR001568">
    <property type="entry name" value="RNase_T2-like"/>
</dbReference>
<dbReference type="EMBL" id="FNXT01000088">
    <property type="protein sequence ID" value="SZX60675.1"/>
    <property type="molecule type" value="Genomic_DNA"/>
</dbReference>
<keyword evidence="6" id="KW-0812">Transmembrane</keyword>
<feature type="compositionally biased region" description="Basic residues" evidence="5">
    <location>
        <begin position="270"/>
        <end position="281"/>
    </location>
</feature>
<dbReference type="AlphaFoldDB" id="A0A383V4Z2"/>
<keyword evidence="6" id="KW-1133">Transmembrane helix</keyword>
<evidence type="ECO:0000313" key="8">
    <source>
        <dbReference type="EMBL" id="SZX60675.1"/>
    </source>
</evidence>
<feature type="region of interest" description="Disordered" evidence="5">
    <location>
        <begin position="218"/>
        <end position="240"/>
    </location>
</feature>
<evidence type="ECO:0000256" key="1">
    <source>
        <dbReference type="ARBA" id="ARBA00007469"/>
    </source>
</evidence>
<dbReference type="Pfam" id="PF00445">
    <property type="entry name" value="Ribonuclease_T2"/>
    <property type="match status" value="1"/>
</dbReference>
<feature type="compositionally biased region" description="Polar residues" evidence="5">
    <location>
        <begin position="305"/>
        <end position="316"/>
    </location>
</feature>
<feature type="compositionally biased region" description="Basic and acidic residues" evidence="5">
    <location>
        <begin position="282"/>
        <end position="294"/>
    </location>
</feature>
<feature type="chain" id="PRO_5016797457" evidence="7">
    <location>
        <begin position="19"/>
        <end position="432"/>
    </location>
</feature>
<reference evidence="8 9" key="1">
    <citation type="submission" date="2016-10" db="EMBL/GenBank/DDBJ databases">
        <authorList>
            <person name="Cai Z."/>
        </authorList>
    </citation>
    <scope>NUCLEOTIDE SEQUENCE [LARGE SCALE GENOMIC DNA]</scope>
</reference>
<feature type="active site" evidence="3">
    <location>
        <position position="65"/>
    </location>
</feature>
<dbReference type="InterPro" id="IPR036430">
    <property type="entry name" value="RNase_T2-like_sf"/>
</dbReference>
<dbReference type="GO" id="GO:0006401">
    <property type="term" value="P:RNA catabolic process"/>
    <property type="evidence" value="ECO:0007669"/>
    <property type="project" value="TreeGrafter"/>
</dbReference>
<keyword evidence="6" id="KW-0472">Membrane</keyword>
<keyword evidence="9" id="KW-1185">Reference proteome</keyword>
<sequence length="432" mass="46522">MATTRALSVLILLGAVLAASATSQVEDNSKVDFDYFYLVRQWPATFCNDHFCTHRPPKKYAFTVHGLWPQRRDGTWPQFCDSSSELDMDEIEDLLPELEKVWPSWSSDDETFWNHEWTRHGTCAEGVVGQQHAFFKAVLSLHNKLNIQEAFEARGIVPSNYARYHVQALHHALDDAYGVMPHITCDDKGELAEVWMCIDKKLRPIDCVEGPHPHRAAKLAASSGSPAGSAHDSSVTAAAPAPPNFNCNLVKIPKLEPKDFKESTKESKKAAKKAGKKAAKKAAKEAAKKAKCHEEEQEAAAQHDATAQQGEVQAVSSGKAELLQQQQPTTPAPRNNAQQLRSFGIAANDAALAAAAAAATTPPAAAADGSRQGQVPGWVTLVLLVAAAAAMVAAVALQLVVWFSKARAPGKEAPDGGSSTEQRSPLIADTSV</sequence>
<dbReference type="InterPro" id="IPR033130">
    <property type="entry name" value="RNase_T2_His_AS_2"/>
</dbReference>
<feature type="transmembrane region" description="Helical" evidence="6">
    <location>
        <begin position="378"/>
        <end position="403"/>
    </location>
</feature>
<dbReference type="InterPro" id="IPR033697">
    <property type="entry name" value="Ribonuclease_T2_eukaryotic"/>
</dbReference>
<accession>A0A383V4Z2</accession>
<evidence type="ECO:0000256" key="7">
    <source>
        <dbReference type="SAM" id="SignalP"/>
    </source>
</evidence>
<protein>
    <submittedName>
        <fullName evidence="8">Uncharacterized protein</fullName>
    </submittedName>
</protein>
<proteinExistence type="inferred from homology"/>
<organism evidence="8 9">
    <name type="scientific">Tetradesmus obliquus</name>
    <name type="common">Green alga</name>
    <name type="synonym">Acutodesmus obliquus</name>
    <dbReference type="NCBI Taxonomy" id="3088"/>
    <lineage>
        <taxon>Eukaryota</taxon>
        <taxon>Viridiplantae</taxon>
        <taxon>Chlorophyta</taxon>
        <taxon>core chlorophytes</taxon>
        <taxon>Chlorophyceae</taxon>
        <taxon>CS clade</taxon>
        <taxon>Sphaeropleales</taxon>
        <taxon>Scenedesmaceae</taxon>
        <taxon>Tetradesmus</taxon>
    </lineage>
</organism>
<dbReference type="CDD" id="cd01061">
    <property type="entry name" value="RNase_T2_euk"/>
    <property type="match status" value="1"/>
</dbReference>
<feature type="active site" evidence="3">
    <location>
        <position position="120"/>
    </location>
</feature>
<keyword evidence="2" id="KW-1015">Disulfide bond</keyword>
<dbReference type="Gene3D" id="3.90.730.10">
    <property type="entry name" value="Ribonuclease T2-like"/>
    <property type="match status" value="1"/>
</dbReference>
<gene>
    <name evidence="8" type="ORF">BQ4739_LOCUS1204</name>
</gene>
<dbReference type="GO" id="GO:0033897">
    <property type="term" value="F:ribonuclease T2 activity"/>
    <property type="evidence" value="ECO:0007669"/>
    <property type="project" value="InterPro"/>
</dbReference>
<keyword evidence="7" id="KW-0732">Signal</keyword>
<evidence type="ECO:0000256" key="4">
    <source>
        <dbReference type="RuleBase" id="RU004328"/>
    </source>
</evidence>
<evidence type="ECO:0000256" key="2">
    <source>
        <dbReference type="ARBA" id="ARBA00023157"/>
    </source>
</evidence>
<dbReference type="PROSITE" id="PS00531">
    <property type="entry name" value="RNASE_T2_2"/>
    <property type="match status" value="1"/>
</dbReference>
<feature type="signal peptide" evidence="7">
    <location>
        <begin position="1"/>
        <end position="18"/>
    </location>
</feature>